<organism evidence="2 3">
    <name type="scientific">Streptomyces graminofaciens</name>
    <dbReference type="NCBI Taxonomy" id="68212"/>
    <lineage>
        <taxon>Bacteria</taxon>
        <taxon>Bacillati</taxon>
        <taxon>Actinomycetota</taxon>
        <taxon>Actinomycetes</taxon>
        <taxon>Kitasatosporales</taxon>
        <taxon>Streptomycetaceae</taxon>
        <taxon>Streptomyces</taxon>
    </lineage>
</organism>
<dbReference type="RefSeq" id="WP_286255244.1">
    <property type="nucleotide sequence ID" value="NZ_AP018448.1"/>
</dbReference>
<dbReference type="EMBL" id="AP018448">
    <property type="protein sequence ID" value="BBC35109.1"/>
    <property type="molecule type" value="Genomic_DNA"/>
</dbReference>
<dbReference type="Proteomes" id="UP001321542">
    <property type="component" value="Chromosome"/>
</dbReference>
<evidence type="ECO:0000313" key="3">
    <source>
        <dbReference type="Proteomes" id="UP001321542"/>
    </source>
</evidence>
<reference evidence="2 3" key="2">
    <citation type="journal article" date="2023" name="ChemBioChem">
        <title>Acyltransferase Domain Exchange between Two Independent Type I Polyketide Synthases in the Same Producer Strain of Macrolide Antibiotics.</title>
        <authorList>
            <person name="Kudo F."/>
            <person name="Kishikawa K."/>
            <person name="Tsuboi K."/>
            <person name="Kido T."/>
            <person name="Usui T."/>
            <person name="Hashimoto J."/>
            <person name="Shin-Ya K."/>
            <person name="Miyanaga A."/>
            <person name="Eguchi T."/>
        </authorList>
    </citation>
    <scope>NUCLEOTIDE SEQUENCE [LARGE SCALE GENOMIC DNA]</scope>
    <source>
        <strain evidence="2 3">A-8890</strain>
    </source>
</reference>
<reference evidence="2 3" key="1">
    <citation type="journal article" date="2010" name="ChemBioChem">
        <title>Cloning and characterization of the biosynthetic gene cluster of 16-membered macrolide antibiotic FD-891: involvement of a dual functional cytochrome P450 monooxygenase catalyzing epoxidation and hydroxylation.</title>
        <authorList>
            <person name="Kudo F."/>
            <person name="Motegi A."/>
            <person name="Mizoue K."/>
            <person name="Eguchi T."/>
        </authorList>
    </citation>
    <scope>NUCLEOTIDE SEQUENCE [LARGE SCALE GENOMIC DNA]</scope>
    <source>
        <strain evidence="2 3">A-8890</strain>
    </source>
</reference>
<name>A0ABN5VP27_9ACTN</name>
<gene>
    <name evidence="2" type="ORF">SGFS_064030</name>
</gene>
<evidence type="ECO:0000313" key="2">
    <source>
        <dbReference type="EMBL" id="BBC35109.1"/>
    </source>
</evidence>
<sequence>MSTAAAAVARGLGCEATLVTDTPQPMGDALGDEPGATPRTVHDGHGVRIETGLLVDMVRALRGYRARVAVAAPLLIGSTA</sequence>
<dbReference type="InterPro" id="IPR036188">
    <property type="entry name" value="FAD/NAD-bd_sf"/>
</dbReference>
<proteinExistence type="predicted"/>
<keyword evidence="3" id="KW-1185">Reference proteome</keyword>
<accession>A0ABN5VP27</accession>
<feature type="region of interest" description="Disordered" evidence="1">
    <location>
        <begin position="20"/>
        <end position="43"/>
    </location>
</feature>
<evidence type="ECO:0000256" key="1">
    <source>
        <dbReference type="SAM" id="MobiDB-lite"/>
    </source>
</evidence>
<protein>
    <submittedName>
        <fullName evidence="2">Uncharacterized protein</fullName>
    </submittedName>
</protein>
<dbReference type="Gene3D" id="3.50.50.60">
    <property type="entry name" value="FAD/NAD(P)-binding domain"/>
    <property type="match status" value="1"/>
</dbReference>